<dbReference type="AlphaFoldDB" id="A0AB39VVU9"/>
<proteinExistence type="predicted"/>
<organism evidence="1">
    <name type="scientific">Rouxiella sp. WC2420</name>
    <dbReference type="NCBI Taxonomy" id="3234145"/>
    <lineage>
        <taxon>Bacteria</taxon>
        <taxon>Pseudomonadati</taxon>
        <taxon>Pseudomonadota</taxon>
        <taxon>Gammaproteobacteria</taxon>
        <taxon>Enterobacterales</taxon>
        <taxon>Yersiniaceae</taxon>
        <taxon>Rouxiella</taxon>
    </lineage>
</organism>
<sequence length="100" mass="10924">MPAMHFHVCWPDGSTEACYSPSTVIGEYLTAGEIYSLTEFTRRCSSALNEASQRVEQKYGFACSSAMDQLTRINEKSALYQGRQDAKVSVTAIAPVGPLP</sequence>
<dbReference type="NCBIfam" id="TIGR04042">
    <property type="entry name" value="MSMEG_0570_fam"/>
    <property type="match status" value="1"/>
</dbReference>
<gene>
    <name evidence="1" type="ORF">AB3G37_09745</name>
</gene>
<accession>A0AB39VVU9</accession>
<dbReference type="EMBL" id="CP165628">
    <property type="protein sequence ID" value="XDU74326.1"/>
    <property type="molecule type" value="Genomic_DNA"/>
</dbReference>
<dbReference type="RefSeq" id="WP_369790511.1">
    <property type="nucleotide sequence ID" value="NZ_CP165628.1"/>
</dbReference>
<reference evidence="1" key="1">
    <citation type="submission" date="2024-07" db="EMBL/GenBank/DDBJ databases">
        <authorList>
            <person name="Biller S.J."/>
        </authorList>
    </citation>
    <scope>NUCLEOTIDE SEQUENCE</scope>
    <source>
        <strain evidence="1">WC2420</strain>
    </source>
</reference>
<evidence type="ECO:0000313" key="1">
    <source>
        <dbReference type="EMBL" id="XDU74326.1"/>
    </source>
</evidence>
<dbReference type="InterPro" id="IPR023846">
    <property type="entry name" value="CHP04042_MSMEG0570"/>
</dbReference>
<protein>
    <submittedName>
        <fullName evidence="1">MSMEG_0570 family nitrogen starvation response protein</fullName>
    </submittedName>
</protein>
<name>A0AB39VVU9_9GAMM</name>